<feature type="compositionally biased region" description="Acidic residues" evidence="1">
    <location>
        <begin position="431"/>
        <end position="444"/>
    </location>
</feature>
<dbReference type="OrthoDB" id="432563at2759"/>
<name>A0A1Q9DFG8_SYMMI</name>
<evidence type="ECO:0000256" key="1">
    <source>
        <dbReference type="SAM" id="MobiDB-lite"/>
    </source>
</evidence>
<feature type="compositionally biased region" description="Basic and acidic residues" evidence="1">
    <location>
        <begin position="853"/>
        <end position="867"/>
    </location>
</feature>
<reference evidence="2 3" key="1">
    <citation type="submission" date="2016-02" db="EMBL/GenBank/DDBJ databases">
        <title>Genome analysis of coral dinoflagellate symbionts highlights evolutionary adaptations to a symbiotic lifestyle.</title>
        <authorList>
            <person name="Aranda M."/>
            <person name="Li Y."/>
            <person name="Liew Y.J."/>
            <person name="Baumgarten S."/>
            <person name="Simakov O."/>
            <person name="Wilson M."/>
            <person name="Piel J."/>
            <person name="Ashoor H."/>
            <person name="Bougouffa S."/>
            <person name="Bajic V.B."/>
            <person name="Ryu T."/>
            <person name="Ravasi T."/>
            <person name="Bayer T."/>
            <person name="Micklem G."/>
            <person name="Kim H."/>
            <person name="Bhak J."/>
            <person name="Lajeunesse T.C."/>
            <person name="Voolstra C.R."/>
        </authorList>
    </citation>
    <scope>NUCLEOTIDE SEQUENCE [LARGE SCALE GENOMIC DNA]</scope>
    <source>
        <strain evidence="2 3">CCMP2467</strain>
    </source>
</reference>
<feature type="compositionally biased region" description="Basic and acidic residues" evidence="1">
    <location>
        <begin position="379"/>
        <end position="390"/>
    </location>
</feature>
<proteinExistence type="predicted"/>
<gene>
    <name evidence="2" type="ORF">AK812_SmicGene24118</name>
</gene>
<evidence type="ECO:0000313" key="3">
    <source>
        <dbReference type="Proteomes" id="UP000186817"/>
    </source>
</evidence>
<keyword evidence="3" id="KW-1185">Reference proteome</keyword>
<comment type="caution">
    <text evidence="2">The sequence shown here is derived from an EMBL/GenBank/DDBJ whole genome shotgun (WGS) entry which is preliminary data.</text>
</comment>
<accession>A0A1Q9DFG8</accession>
<dbReference type="EMBL" id="LSRX01000564">
    <property type="protein sequence ID" value="OLP93921.1"/>
    <property type="molecule type" value="Genomic_DNA"/>
</dbReference>
<dbReference type="AlphaFoldDB" id="A0A1Q9DFG8"/>
<evidence type="ECO:0000313" key="2">
    <source>
        <dbReference type="EMBL" id="OLP93921.1"/>
    </source>
</evidence>
<feature type="region of interest" description="Disordered" evidence="1">
    <location>
        <begin position="979"/>
        <end position="1005"/>
    </location>
</feature>
<feature type="compositionally biased region" description="Low complexity" evidence="1">
    <location>
        <begin position="520"/>
        <end position="534"/>
    </location>
</feature>
<dbReference type="Proteomes" id="UP000186817">
    <property type="component" value="Unassembled WGS sequence"/>
</dbReference>
<sequence>MAMFALMNVVLVQEFSREGLLCFPDKFWSQCHEMVFLKPPAQGHLSNDAGWVLLQNYREKGIVYHLVVLADKYQKSQSKVASPVHGRAMVACPPAVQRGLLFKCCWYCGAVVAMGKMERPFAKPVEEIDPEDEAEEEPEANLTGLWEKLSNDEVVRARLLKIATLRTLYELVSEYWEPRKKASSESLEGDSEVTPEFTECPLEDGYEETKDAELLVAKQLGVVAETSDAAALSPALKSGVTEDLEKLSFNGPDVPVKRPAPASSSKAAAKRRKAEILEISDSPCRSTPGPRGVDLPARIARLNFLRQEIQKRSAAMAVARPLQSNSLPSMDVQDTCPADLSPIAKNLENKFVLAAVGDGDDTSPAGRKEDPALVAVGGDESHQAPKEKPEVTPTPAPDRMEDDVFYDATELSRNQQIEARDDLKQSGGTGTDDEDKDEEDDEDEPRVFKKPAAKVKPAAALKAAICKAKAKVKQDEDEIPAPKRRPGRPKKEAEDPEEGELESEPGPTGMAEAPAEDAPAESAETALEGAGAGAEPAKKKRIFEGLILSGCYAACNFDNWALIEIMVLLASMDVARPCEHFDVVEMFAGSSRVSRLAKGLGKHAVALDKSIDESMDLNTDAGFLFMLLVLLMVALEIVPVIENPASCYPPRFASKLLRMQKDFADRRPILPEEVTHHRKHDTLIDFLKRLPDDDWNDAELYSALKEEISSAEGPVADAVLESINDNAYKFLLQSLKAKDEVKQEPELEAEGLAPAVVPVAELPPPEESAGIVGGEQAPTSKDTQLEESFLEDTLVTTPCPAKDAYYGPNSPEPLPEEETPKTRKPSPSEPPTSAASKSSDASVQTGAQSEPDAATREPSKHIPDPSEHIVPPKSMPFDFAPPTQAAINARLRRIFKPRASGEYQVDAEFIKMYKDKNGGGQEKVTFVKHCKKVTQQLSEEIRKAGIKRKSRRTLVETAMEFEEDTDNEMDVSNVARAPRSQMARAPWSQSARVELSDGPDDDQSILARVGGRSKRRLKTNLQKMIAELTKAEEEMCNMHKKGICDGFWSQCAFTTVPGATPPRLLGALLSRGQRLLLSQWFVAWQRPGGHEKRISTFHVKPQSWVKYLMTEEPDVLVGMTGDFKTNNEAFWTAYRHQHATHSVFAKHNGRLGDVLPIFLHGDEGRGKKKTGYLVLSFESPFGSTERKVKKCNCAEYLSSRPDLPVYGVCNETLIPAHLLAACRSMFTNYRGHSFLS</sequence>
<feature type="compositionally biased region" description="Low complexity" evidence="1">
    <location>
        <begin position="504"/>
        <end position="513"/>
    </location>
</feature>
<feature type="compositionally biased region" description="Acidic residues" evidence="1">
    <location>
        <begin position="494"/>
        <end position="503"/>
    </location>
</feature>
<feature type="region of interest" description="Disordered" evidence="1">
    <location>
        <begin position="762"/>
        <end position="876"/>
    </location>
</feature>
<protein>
    <submittedName>
        <fullName evidence="2">Uncharacterized protein</fullName>
    </submittedName>
</protein>
<feature type="region of interest" description="Disordered" evidence="1">
    <location>
        <begin position="377"/>
        <end position="454"/>
    </location>
</feature>
<feature type="region of interest" description="Disordered" evidence="1">
    <location>
        <begin position="469"/>
        <end position="534"/>
    </location>
</feature>
<organism evidence="2 3">
    <name type="scientific">Symbiodinium microadriaticum</name>
    <name type="common">Dinoflagellate</name>
    <name type="synonym">Zooxanthella microadriatica</name>
    <dbReference type="NCBI Taxonomy" id="2951"/>
    <lineage>
        <taxon>Eukaryota</taxon>
        <taxon>Sar</taxon>
        <taxon>Alveolata</taxon>
        <taxon>Dinophyceae</taxon>
        <taxon>Suessiales</taxon>
        <taxon>Symbiodiniaceae</taxon>
        <taxon>Symbiodinium</taxon>
    </lineage>
</organism>